<comment type="subcellular location">
    <subcellularLocation>
        <location evidence="1">Membrane</location>
        <topology evidence="1">Multi-pass membrane protein</topology>
    </subcellularLocation>
</comment>
<dbReference type="PANTHER" id="PTHR45667">
    <property type="entry name" value="S-ADENOSYLMETHIONINE MITOCHONDRIAL CARRIER PROTEIN"/>
    <property type="match status" value="1"/>
</dbReference>
<evidence type="ECO:0000256" key="9">
    <source>
        <dbReference type="RuleBase" id="RU000488"/>
    </source>
</evidence>
<dbReference type="GO" id="GO:0016020">
    <property type="term" value="C:membrane"/>
    <property type="evidence" value="ECO:0007669"/>
    <property type="project" value="UniProtKB-SubCell"/>
</dbReference>
<keyword evidence="7 8" id="KW-0472">Membrane</keyword>
<evidence type="ECO:0000256" key="4">
    <source>
        <dbReference type="ARBA" id="ARBA00022692"/>
    </source>
</evidence>
<keyword evidence="6 10" id="KW-1133">Transmembrane helix</keyword>
<keyword evidence="3 9" id="KW-0813">Transport</keyword>
<evidence type="ECO:0000256" key="6">
    <source>
        <dbReference type="ARBA" id="ARBA00022989"/>
    </source>
</evidence>
<dbReference type="EMBL" id="CCYA01000238">
    <property type="protein sequence ID" value="CEH13928.1"/>
    <property type="molecule type" value="Genomic_DNA"/>
</dbReference>
<evidence type="ECO:0000256" key="5">
    <source>
        <dbReference type="ARBA" id="ARBA00022737"/>
    </source>
</evidence>
<proteinExistence type="inferred from homology"/>
<dbReference type="OrthoDB" id="415315at2759"/>
<evidence type="ECO:0000256" key="3">
    <source>
        <dbReference type="ARBA" id="ARBA00022448"/>
    </source>
</evidence>
<sequence length="338" mass="34436">MADAGPSSPLAARSEAKIASFVKGTPTQAPPFVASLAGGALAGLSVDLLFYPIDTIKTRLQAKGGFLQAGGFKGVYRGIGSVAVGSAPGAALFFVAYESLKPALAPLFGEGASSHMLAGSLGEVAACLIRVPTEVIKSRQQTSSYGASASSANALRAVIAESGLRGLYRGFAGTVGREIPFTCIQFPLYEALKQRIARSNALRSGQRDSSVSESHATLAIPTSAADLPTWQAGLAGSAAGGIAAASTTPLDVVKTRIMLERRSTTQATEPAKSSAPALKASGVNSRIIPTLLHVARTEGLAALFAGVVPRTLWISGGGFVFLGTAHFTISALGKAPLP</sequence>
<evidence type="ECO:0000256" key="7">
    <source>
        <dbReference type="ARBA" id="ARBA00023136"/>
    </source>
</evidence>
<dbReference type="Proteomes" id="UP000054845">
    <property type="component" value="Unassembled WGS sequence"/>
</dbReference>
<feature type="repeat" description="Solcar" evidence="8">
    <location>
        <begin position="30"/>
        <end position="103"/>
    </location>
</feature>
<comment type="similarity">
    <text evidence="2 9">Belongs to the mitochondrial carrier (TC 2.A.29) family.</text>
</comment>
<dbReference type="InterPro" id="IPR023395">
    <property type="entry name" value="MCP_dom_sf"/>
</dbReference>
<feature type="repeat" description="Solcar" evidence="8">
    <location>
        <begin position="227"/>
        <end position="331"/>
    </location>
</feature>
<keyword evidence="5" id="KW-0677">Repeat</keyword>
<dbReference type="Gene3D" id="1.50.40.10">
    <property type="entry name" value="Mitochondrial carrier domain"/>
    <property type="match status" value="2"/>
</dbReference>
<keyword evidence="12" id="KW-1185">Reference proteome</keyword>
<reference evidence="11 12" key="1">
    <citation type="submission" date="2014-09" db="EMBL/GenBank/DDBJ databases">
        <authorList>
            <person name="Magalhaes I.L.F."/>
            <person name="Oliveira U."/>
            <person name="Santos F.R."/>
            <person name="Vidigal T.H.D.A."/>
            <person name="Brescovit A.D."/>
            <person name="Santos A.J."/>
        </authorList>
    </citation>
    <scope>NUCLEOTIDE SEQUENCE [LARGE SCALE GENOMIC DNA]</scope>
</reference>
<keyword evidence="4 8" id="KW-0812">Transmembrane</keyword>
<dbReference type="SUPFAM" id="SSF103506">
    <property type="entry name" value="Mitochondrial carrier"/>
    <property type="match status" value="1"/>
</dbReference>
<name>A0A0P1BEQ5_9BASI</name>
<evidence type="ECO:0000313" key="12">
    <source>
        <dbReference type="Proteomes" id="UP000054845"/>
    </source>
</evidence>
<dbReference type="InterPro" id="IPR018108">
    <property type="entry name" value="MCP_transmembrane"/>
</dbReference>
<feature type="transmembrane region" description="Helical" evidence="10">
    <location>
        <begin position="74"/>
        <end position="97"/>
    </location>
</feature>
<evidence type="ECO:0000313" key="11">
    <source>
        <dbReference type="EMBL" id="CEH13928.1"/>
    </source>
</evidence>
<organism evidence="11 12">
    <name type="scientific">Ceraceosorus bombacis</name>
    <dbReference type="NCBI Taxonomy" id="401625"/>
    <lineage>
        <taxon>Eukaryota</taxon>
        <taxon>Fungi</taxon>
        <taxon>Dikarya</taxon>
        <taxon>Basidiomycota</taxon>
        <taxon>Ustilaginomycotina</taxon>
        <taxon>Exobasidiomycetes</taxon>
        <taxon>Ceraceosorales</taxon>
        <taxon>Ceraceosoraceae</taxon>
        <taxon>Ceraceosorus</taxon>
    </lineage>
</organism>
<accession>A0A0P1BEQ5</accession>
<evidence type="ECO:0000256" key="1">
    <source>
        <dbReference type="ARBA" id="ARBA00004141"/>
    </source>
</evidence>
<evidence type="ECO:0000256" key="2">
    <source>
        <dbReference type="ARBA" id="ARBA00006375"/>
    </source>
</evidence>
<dbReference type="STRING" id="401625.A0A0P1BEQ5"/>
<dbReference type="PROSITE" id="PS50920">
    <property type="entry name" value="SOLCAR"/>
    <property type="match status" value="3"/>
</dbReference>
<protein>
    <submittedName>
        <fullName evidence="11">Mitochondrial carrier protein PET8</fullName>
    </submittedName>
</protein>
<evidence type="ECO:0000256" key="8">
    <source>
        <dbReference type="PROSITE-ProRule" id="PRU00282"/>
    </source>
</evidence>
<feature type="repeat" description="Solcar" evidence="8">
    <location>
        <begin position="110"/>
        <end position="195"/>
    </location>
</feature>
<dbReference type="AlphaFoldDB" id="A0A0P1BEQ5"/>
<evidence type="ECO:0000256" key="10">
    <source>
        <dbReference type="SAM" id="Phobius"/>
    </source>
</evidence>
<dbReference type="Pfam" id="PF00153">
    <property type="entry name" value="Mito_carr"/>
    <property type="match status" value="3"/>
</dbReference>
<feature type="transmembrane region" description="Helical" evidence="10">
    <location>
        <begin position="32"/>
        <end position="53"/>
    </location>
</feature>